<protein>
    <submittedName>
        <fullName evidence="7">DoxX family protein</fullName>
    </submittedName>
</protein>
<evidence type="ECO:0000313" key="7">
    <source>
        <dbReference type="EMBL" id="AWW00560.1"/>
    </source>
</evidence>
<reference evidence="7 8" key="1">
    <citation type="submission" date="2018-05" db="EMBL/GenBank/DDBJ databases">
        <title>Complete genome sequence of Arcticibacterium luteifluviistationis SM1504T, a cytophagaceae bacterium isolated from Arctic surface seawater.</title>
        <authorList>
            <person name="Li Y."/>
            <person name="Qin Q.-L."/>
        </authorList>
    </citation>
    <scope>NUCLEOTIDE SEQUENCE [LARGE SCALE GENOMIC DNA]</scope>
    <source>
        <strain evidence="7 8">SM1504</strain>
    </source>
</reference>
<dbReference type="PANTHER" id="PTHR36974:SF1">
    <property type="entry name" value="DOXX FAMILY MEMBRANE PROTEIN"/>
    <property type="match status" value="1"/>
</dbReference>
<organism evidence="7 8">
    <name type="scientific">Arcticibacterium luteifluviistationis</name>
    <dbReference type="NCBI Taxonomy" id="1784714"/>
    <lineage>
        <taxon>Bacteria</taxon>
        <taxon>Pseudomonadati</taxon>
        <taxon>Bacteroidota</taxon>
        <taxon>Cytophagia</taxon>
        <taxon>Cytophagales</taxon>
        <taxon>Leadbetterellaceae</taxon>
        <taxon>Arcticibacterium</taxon>
    </lineage>
</organism>
<dbReference type="EMBL" id="CP029480">
    <property type="protein sequence ID" value="AWW00560.1"/>
    <property type="molecule type" value="Genomic_DNA"/>
</dbReference>
<keyword evidence="2 5" id="KW-0812">Transmembrane</keyword>
<feature type="transmembrane region" description="Helical" evidence="5">
    <location>
        <begin position="96"/>
        <end position="115"/>
    </location>
</feature>
<keyword evidence="8" id="KW-1185">Reference proteome</keyword>
<evidence type="ECO:0000256" key="3">
    <source>
        <dbReference type="ARBA" id="ARBA00022989"/>
    </source>
</evidence>
<accession>A0A2Z4GGP0</accession>
<feature type="transmembrane region" description="Helical" evidence="5">
    <location>
        <begin position="67"/>
        <end position="84"/>
    </location>
</feature>
<evidence type="ECO:0000256" key="4">
    <source>
        <dbReference type="ARBA" id="ARBA00023136"/>
    </source>
</evidence>
<proteinExistence type="predicted"/>
<sequence length="118" mass="13429">MLDLKSISLYLMAGIYIFAGVSHFRSPKFFLKITPKWVPQPEKVNLLVGFIEIFLGIALLFEPVRSYAAVGVIALLLAVFPANLYHFQKARAKGKLVIPTLIRLPIQFLLIYWAYSFI</sequence>
<dbReference type="RefSeq" id="WP_111373926.1">
    <property type="nucleotide sequence ID" value="NZ_CP029480.1"/>
</dbReference>
<feature type="transmembrane region" description="Helical" evidence="5">
    <location>
        <begin position="6"/>
        <end position="24"/>
    </location>
</feature>
<evidence type="ECO:0000256" key="2">
    <source>
        <dbReference type="ARBA" id="ARBA00022692"/>
    </source>
</evidence>
<dbReference type="GO" id="GO:0016020">
    <property type="term" value="C:membrane"/>
    <property type="evidence" value="ECO:0007669"/>
    <property type="project" value="UniProtKB-SubCell"/>
</dbReference>
<keyword evidence="3 5" id="KW-1133">Transmembrane helix</keyword>
<dbReference type="Proteomes" id="UP000249873">
    <property type="component" value="Chromosome"/>
</dbReference>
<keyword evidence="4 5" id="KW-0472">Membrane</keyword>
<dbReference type="PANTHER" id="PTHR36974">
    <property type="entry name" value="MEMBRANE PROTEIN-RELATED"/>
    <property type="match status" value="1"/>
</dbReference>
<evidence type="ECO:0000256" key="5">
    <source>
        <dbReference type="SAM" id="Phobius"/>
    </source>
</evidence>
<dbReference type="AlphaFoldDB" id="A0A2Z4GGP0"/>
<evidence type="ECO:0000313" key="8">
    <source>
        <dbReference type="Proteomes" id="UP000249873"/>
    </source>
</evidence>
<gene>
    <name evidence="7" type="ORF">DJ013_21180</name>
</gene>
<feature type="domain" description="Methylamine utilisation protein MauE" evidence="6">
    <location>
        <begin position="6"/>
        <end position="79"/>
    </location>
</feature>
<feature type="transmembrane region" description="Helical" evidence="5">
    <location>
        <begin position="44"/>
        <end position="61"/>
    </location>
</feature>
<name>A0A2Z4GGP0_9BACT</name>
<evidence type="ECO:0000256" key="1">
    <source>
        <dbReference type="ARBA" id="ARBA00004141"/>
    </source>
</evidence>
<dbReference type="InterPro" id="IPR009908">
    <property type="entry name" value="Methylamine_util_MauE"/>
</dbReference>
<dbReference type="GO" id="GO:0030416">
    <property type="term" value="P:methylamine metabolic process"/>
    <property type="evidence" value="ECO:0007669"/>
    <property type="project" value="InterPro"/>
</dbReference>
<dbReference type="Pfam" id="PF07291">
    <property type="entry name" value="MauE"/>
    <property type="match status" value="1"/>
</dbReference>
<dbReference type="OrthoDB" id="327939at2"/>
<evidence type="ECO:0000259" key="6">
    <source>
        <dbReference type="Pfam" id="PF07291"/>
    </source>
</evidence>
<comment type="subcellular location">
    <subcellularLocation>
        <location evidence="1">Membrane</location>
        <topology evidence="1">Multi-pass membrane protein</topology>
    </subcellularLocation>
</comment>
<dbReference type="KEGG" id="als:DJ013_21180"/>